<keyword evidence="5" id="KW-1185">Reference proteome</keyword>
<evidence type="ECO:0000256" key="1">
    <source>
        <dbReference type="ARBA" id="ARBA00006174"/>
    </source>
</evidence>
<dbReference type="PANTHER" id="PTHR16943">
    <property type="entry name" value="2-METHYLCITRATE DEHYDRATASE-RELATED"/>
    <property type="match status" value="1"/>
</dbReference>
<dbReference type="GO" id="GO:0016829">
    <property type="term" value="F:lyase activity"/>
    <property type="evidence" value="ECO:0007669"/>
    <property type="project" value="InterPro"/>
</dbReference>
<dbReference type="eggNOG" id="COG2079">
    <property type="taxonomic scope" value="Bacteria"/>
</dbReference>
<dbReference type="Pfam" id="PF03972">
    <property type="entry name" value="MmgE_PrpD_N"/>
    <property type="match status" value="1"/>
</dbReference>
<dbReference type="SUPFAM" id="SSF103378">
    <property type="entry name" value="2-methylcitrate dehydratase PrpD"/>
    <property type="match status" value="1"/>
</dbReference>
<dbReference type="KEGG" id="ial:IALB_1148"/>
<proteinExistence type="inferred from homology"/>
<dbReference type="AlphaFoldDB" id="I0AIQ2"/>
<dbReference type="PANTHER" id="PTHR16943:SF8">
    <property type="entry name" value="2-METHYLCITRATE DEHYDRATASE"/>
    <property type="match status" value="1"/>
</dbReference>
<dbReference type="InterPro" id="IPR036148">
    <property type="entry name" value="MmgE/PrpD_sf"/>
</dbReference>
<accession>I0AIQ2</accession>
<dbReference type="InterPro" id="IPR045336">
    <property type="entry name" value="MmgE_PrpD_N"/>
</dbReference>
<dbReference type="Pfam" id="PF19305">
    <property type="entry name" value="MmgE_PrpD_C"/>
    <property type="match status" value="1"/>
</dbReference>
<evidence type="ECO:0000259" key="3">
    <source>
        <dbReference type="Pfam" id="PF19305"/>
    </source>
</evidence>
<protein>
    <submittedName>
        <fullName evidence="4">2-methylcitrate dehydratase</fullName>
    </submittedName>
</protein>
<comment type="similarity">
    <text evidence="1">Belongs to the PrpD family.</text>
</comment>
<evidence type="ECO:0000313" key="4">
    <source>
        <dbReference type="EMBL" id="AFH48859.1"/>
    </source>
</evidence>
<dbReference type="InterPro" id="IPR042183">
    <property type="entry name" value="MmgE/PrpD_sf_1"/>
</dbReference>
<dbReference type="Gene3D" id="1.10.4100.10">
    <property type="entry name" value="2-methylcitrate dehydratase PrpD"/>
    <property type="match status" value="1"/>
</dbReference>
<gene>
    <name evidence="4" type="primary">prpD</name>
    <name evidence="4" type="ordered locus">IALB_1148</name>
</gene>
<dbReference type="RefSeq" id="WP_014560014.1">
    <property type="nucleotide sequence ID" value="NC_017464.1"/>
</dbReference>
<dbReference type="HOGENOM" id="CLU_026574_3_0_10"/>
<evidence type="ECO:0000313" key="5">
    <source>
        <dbReference type="Proteomes" id="UP000007394"/>
    </source>
</evidence>
<organism evidence="4 5">
    <name type="scientific">Ignavibacterium album (strain DSM 19864 / JCM 16511 / NBRC 101810 / Mat9-16)</name>
    <dbReference type="NCBI Taxonomy" id="945713"/>
    <lineage>
        <taxon>Bacteria</taxon>
        <taxon>Pseudomonadati</taxon>
        <taxon>Ignavibacteriota</taxon>
        <taxon>Ignavibacteria</taxon>
        <taxon>Ignavibacteriales</taxon>
        <taxon>Ignavibacteriaceae</taxon>
        <taxon>Ignavibacterium</taxon>
    </lineage>
</organism>
<dbReference type="InterPro" id="IPR045337">
    <property type="entry name" value="MmgE_PrpD_C"/>
</dbReference>
<dbReference type="InterPro" id="IPR042188">
    <property type="entry name" value="MmgE/PrpD_sf_2"/>
</dbReference>
<dbReference type="OrthoDB" id="9797528at2"/>
<evidence type="ECO:0000259" key="2">
    <source>
        <dbReference type="Pfam" id="PF03972"/>
    </source>
</evidence>
<dbReference type="InterPro" id="IPR005656">
    <property type="entry name" value="MmgE_PrpD"/>
</dbReference>
<dbReference type="Gene3D" id="3.30.1330.120">
    <property type="entry name" value="2-methylcitrate dehydratase PrpD"/>
    <property type="match status" value="1"/>
</dbReference>
<reference evidence="4 5" key="1">
    <citation type="journal article" date="2012" name="Front. Microbiol.">
        <title>Complete genome of Ignavibacterium album, a metabolically versatile, flagellated, facultative anaerobe from the phylum Chlorobi.</title>
        <authorList>
            <person name="Liu Z."/>
            <person name="Frigaard N.-U."/>
            <person name="Vogl K."/>
            <person name="Iino T."/>
            <person name="Ohkuma M."/>
            <person name="Overmann J."/>
            <person name="Bryant D.A."/>
        </authorList>
    </citation>
    <scope>NUCLEOTIDE SEQUENCE [LARGE SCALE GENOMIC DNA]</scope>
    <source>
        <strain evidence="5">DSM 19864 / JCM 16511 / NBRC 101810 / Mat9-16</strain>
    </source>
</reference>
<feature type="domain" description="MmgE/PrpD C-terminal" evidence="3">
    <location>
        <begin position="291"/>
        <end position="457"/>
    </location>
</feature>
<dbReference type="EMBL" id="CP003418">
    <property type="protein sequence ID" value="AFH48859.1"/>
    <property type="molecule type" value="Genomic_DNA"/>
</dbReference>
<dbReference type="Proteomes" id="UP000007394">
    <property type="component" value="Chromosome"/>
</dbReference>
<feature type="domain" description="MmgE/PrpD N-terminal" evidence="2">
    <location>
        <begin position="8"/>
        <end position="246"/>
    </location>
</feature>
<sequence>MNKSISRTIAEFAVGLQYKDLPKEVIHEVKRYLYDSIGCAFGGYHTKDVRIIRNIYKDMGGTEEATVFVFGDKIPAVNATLVNSLMIRALDFNDIYWKEDPSHPSDLIPAALATAEMVGASMEEVITAIVLAYEFEQRLCEFAVPGIRERKWHHATLTQFVSPIVAGKILGLTVDQMVNAIGINGSHNHTIGCPTAGKLTMMKNTVDPMAVQSGVFAAMMAQRGYSGTEAVFEGKEGFMDCFFGWDVKEQKVKPVQMQGRESLGEWKWDVDKLIVGLGESYKILECSMKAFPTEALTHTHISATLKVVTKNNISYDQIESVTITTIARACDILFDPHKYRPESRETADHSLPYCIAAALVDHKITTQSFSEEKLKDPRIWEVIDKIHGEASEEFEKMFPAKQPSKVVIKTKDGREFSEYLEYPKGDPREPMTMEDLDNKFEGLTEKLLVAGRRKEIKDAIFNAELMTAREFMKKMIL</sequence>
<dbReference type="STRING" id="945713.IALB_1148"/>
<name>I0AIQ2_IGNAJ</name>